<feature type="domain" description="HTH gntR-type" evidence="4">
    <location>
        <begin position="1"/>
        <end position="68"/>
    </location>
</feature>
<evidence type="ECO:0000256" key="1">
    <source>
        <dbReference type="ARBA" id="ARBA00023015"/>
    </source>
</evidence>
<dbReference type="InterPro" id="IPR000524">
    <property type="entry name" value="Tscrpt_reg_HTH_GntR"/>
</dbReference>
<keyword evidence="3" id="KW-0804">Transcription</keyword>
<dbReference type="RefSeq" id="WP_186857735.1">
    <property type="nucleotide sequence ID" value="NZ_JACOON010000004.1"/>
</dbReference>
<evidence type="ECO:0000256" key="2">
    <source>
        <dbReference type="ARBA" id="ARBA00023125"/>
    </source>
</evidence>
<dbReference type="CDD" id="cd07377">
    <property type="entry name" value="WHTH_GntR"/>
    <property type="match status" value="1"/>
</dbReference>
<dbReference type="SMART" id="SM00345">
    <property type="entry name" value="HTH_GNTR"/>
    <property type="match status" value="1"/>
</dbReference>
<dbReference type="InterPro" id="IPR008920">
    <property type="entry name" value="TF_FadR/GntR_C"/>
</dbReference>
<keyword evidence="6" id="KW-1185">Reference proteome</keyword>
<dbReference type="PANTHER" id="PTHR43537">
    <property type="entry name" value="TRANSCRIPTIONAL REGULATOR, GNTR FAMILY"/>
    <property type="match status" value="1"/>
</dbReference>
<keyword evidence="2" id="KW-0238">DNA-binding</keyword>
<dbReference type="InterPro" id="IPR011711">
    <property type="entry name" value="GntR_C"/>
</dbReference>
<dbReference type="InterPro" id="IPR036388">
    <property type="entry name" value="WH-like_DNA-bd_sf"/>
</dbReference>
<keyword evidence="1" id="KW-0805">Transcription regulation</keyword>
<dbReference type="Gene3D" id="1.10.10.10">
    <property type="entry name" value="Winged helix-like DNA-binding domain superfamily/Winged helix DNA-binding domain"/>
    <property type="match status" value="1"/>
</dbReference>
<evidence type="ECO:0000313" key="5">
    <source>
        <dbReference type="EMBL" id="MBC5648220.1"/>
    </source>
</evidence>
<proteinExistence type="predicted"/>
<gene>
    <name evidence="5" type="ORF">H8S18_07710</name>
</gene>
<organism evidence="5 6">
    <name type="scientific">Christensenella tenuis</name>
    <dbReference type="NCBI Taxonomy" id="2763033"/>
    <lineage>
        <taxon>Bacteria</taxon>
        <taxon>Bacillati</taxon>
        <taxon>Bacillota</taxon>
        <taxon>Clostridia</taxon>
        <taxon>Christensenellales</taxon>
        <taxon>Christensenellaceae</taxon>
        <taxon>Christensenella</taxon>
    </lineage>
</organism>
<dbReference type="SMART" id="SM00895">
    <property type="entry name" value="FCD"/>
    <property type="match status" value="1"/>
</dbReference>
<dbReference type="PANTHER" id="PTHR43537:SF24">
    <property type="entry name" value="GLUCONATE OPERON TRANSCRIPTIONAL REPRESSOR"/>
    <property type="match status" value="1"/>
</dbReference>
<sequence length="213" mass="24999">MNLKEKAYDVIKERILNGVYPPGQMLNEKEIIEELSISRTPFREAINALCKESLINIFPRRGMFVAEITVKDVADIYSIRKVLEPFAVRLAFENIPKEVLLDLKEKMQDFNEKSYDQIVREDEDLHSILLRYADNAYLSRMMENLYEHNKRVRVLSTRSAEDVKITIQQHQIILEAMLDGDVDKAAQEMEKHIESSRERAFRHIFTNNSVIIR</sequence>
<dbReference type="PROSITE" id="PS50949">
    <property type="entry name" value="HTH_GNTR"/>
    <property type="match status" value="1"/>
</dbReference>
<evidence type="ECO:0000259" key="4">
    <source>
        <dbReference type="PROSITE" id="PS50949"/>
    </source>
</evidence>
<dbReference type="EMBL" id="JACOON010000004">
    <property type="protein sequence ID" value="MBC5648220.1"/>
    <property type="molecule type" value="Genomic_DNA"/>
</dbReference>
<evidence type="ECO:0000256" key="3">
    <source>
        <dbReference type="ARBA" id="ARBA00023163"/>
    </source>
</evidence>
<dbReference type="Pfam" id="PF00392">
    <property type="entry name" value="GntR"/>
    <property type="match status" value="1"/>
</dbReference>
<name>A0ABR7EEK9_9FIRM</name>
<dbReference type="Proteomes" id="UP000606889">
    <property type="component" value="Unassembled WGS sequence"/>
</dbReference>
<dbReference type="Pfam" id="PF07729">
    <property type="entry name" value="FCD"/>
    <property type="match status" value="1"/>
</dbReference>
<comment type="caution">
    <text evidence="5">The sequence shown here is derived from an EMBL/GenBank/DDBJ whole genome shotgun (WGS) entry which is preliminary data.</text>
</comment>
<dbReference type="Gene3D" id="1.20.120.530">
    <property type="entry name" value="GntR ligand-binding domain-like"/>
    <property type="match status" value="1"/>
</dbReference>
<dbReference type="InterPro" id="IPR036390">
    <property type="entry name" value="WH_DNA-bd_sf"/>
</dbReference>
<protein>
    <submittedName>
        <fullName evidence="5">GntR family transcriptional regulator</fullName>
    </submittedName>
</protein>
<evidence type="ECO:0000313" key="6">
    <source>
        <dbReference type="Proteomes" id="UP000606889"/>
    </source>
</evidence>
<dbReference type="SUPFAM" id="SSF46785">
    <property type="entry name" value="Winged helix' DNA-binding domain"/>
    <property type="match status" value="1"/>
</dbReference>
<reference evidence="5 6" key="1">
    <citation type="submission" date="2020-08" db="EMBL/GenBank/DDBJ databases">
        <title>Genome public.</title>
        <authorList>
            <person name="Liu C."/>
            <person name="Sun Q."/>
        </authorList>
    </citation>
    <scope>NUCLEOTIDE SEQUENCE [LARGE SCALE GENOMIC DNA]</scope>
    <source>
        <strain evidence="5 6">NSJ-35</strain>
    </source>
</reference>
<accession>A0ABR7EEK9</accession>
<dbReference type="SUPFAM" id="SSF48008">
    <property type="entry name" value="GntR ligand-binding domain-like"/>
    <property type="match status" value="1"/>
</dbReference>